<keyword evidence="3" id="KW-1185">Reference proteome</keyword>
<proteinExistence type="predicted"/>
<evidence type="ECO:0000313" key="3">
    <source>
        <dbReference type="Proteomes" id="UP000494106"/>
    </source>
</evidence>
<name>A0A8S0YU54_ARCPL</name>
<accession>A0A8S0YU54</accession>
<dbReference type="EMBL" id="CADEBC010000122">
    <property type="protein sequence ID" value="CAB3222881.1"/>
    <property type="molecule type" value="Genomic_DNA"/>
</dbReference>
<sequence>MEDGGRLRTSAPSDLRCLARAQGLAAGSVLKTSPGPLRRLLREHNFARRSDGRIPRTLAPHDRRQSGLSSGGELPTPMAARGPPYAQPAGHSARCGERVHGLPIAGWHSCVGSLRIQTQVISEKIPSSDHMRQSYRDVAGLQGPRPYWAPVKGQWTAQPPSRVSCRSHRVPSCWAAAAPTHRAAPTNLGDQTSEMISEVPSAIEYEPQIPDRGLDADCECPPTVRLDPLRRLPSEARGRTGPRTCAEPPRDPAAGYAQRLGQPRPWPSGLPRGCVLPRAVTSVSSA</sequence>
<organism evidence="2 3">
    <name type="scientific">Arctia plantaginis</name>
    <name type="common">Wood tiger moth</name>
    <name type="synonym">Phalaena plantaginis</name>
    <dbReference type="NCBI Taxonomy" id="874455"/>
    <lineage>
        <taxon>Eukaryota</taxon>
        <taxon>Metazoa</taxon>
        <taxon>Ecdysozoa</taxon>
        <taxon>Arthropoda</taxon>
        <taxon>Hexapoda</taxon>
        <taxon>Insecta</taxon>
        <taxon>Pterygota</taxon>
        <taxon>Neoptera</taxon>
        <taxon>Endopterygota</taxon>
        <taxon>Lepidoptera</taxon>
        <taxon>Glossata</taxon>
        <taxon>Ditrysia</taxon>
        <taxon>Noctuoidea</taxon>
        <taxon>Erebidae</taxon>
        <taxon>Arctiinae</taxon>
        <taxon>Arctia</taxon>
    </lineage>
</organism>
<evidence type="ECO:0000313" key="2">
    <source>
        <dbReference type="EMBL" id="CAB3222881.1"/>
    </source>
</evidence>
<feature type="region of interest" description="Disordered" evidence="1">
    <location>
        <begin position="225"/>
        <end position="275"/>
    </location>
</feature>
<feature type="region of interest" description="Disordered" evidence="1">
    <location>
        <begin position="44"/>
        <end position="93"/>
    </location>
</feature>
<dbReference type="AlphaFoldDB" id="A0A8S0YU54"/>
<feature type="compositionally biased region" description="Basic and acidic residues" evidence="1">
    <location>
        <begin position="227"/>
        <end position="238"/>
    </location>
</feature>
<reference evidence="2 3" key="1">
    <citation type="submission" date="2020-04" db="EMBL/GenBank/DDBJ databases">
        <authorList>
            <person name="Wallbank WR R."/>
            <person name="Pardo Diaz C."/>
            <person name="Kozak K."/>
            <person name="Martin S."/>
            <person name="Jiggins C."/>
            <person name="Moest M."/>
            <person name="Warren A I."/>
            <person name="Byers J.R.P. K."/>
            <person name="Montejo-Kovacevich G."/>
            <person name="Yen C E."/>
        </authorList>
    </citation>
    <scope>NUCLEOTIDE SEQUENCE [LARGE SCALE GENOMIC DNA]</scope>
</reference>
<protein>
    <submittedName>
        <fullName evidence="2">Uncharacterized protein</fullName>
    </submittedName>
</protein>
<dbReference type="Proteomes" id="UP000494106">
    <property type="component" value="Unassembled WGS sequence"/>
</dbReference>
<gene>
    <name evidence="2" type="ORF">APLA_LOCUS1320</name>
</gene>
<feature type="compositionally biased region" description="Basic and acidic residues" evidence="1">
    <location>
        <begin position="44"/>
        <end position="65"/>
    </location>
</feature>
<evidence type="ECO:0000256" key="1">
    <source>
        <dbReference type="SAM" id="MobiDB-lite"/>
    </source>
</evidence>
<comment type="caution">
    <text evidence="2">The sequence shown here is derived from an EMBL/GenBank/DDBJ whole genome shotgun (WGS) entry which is preliminary data.</text>
</comment>